<dbReference type="PANTHER" id="PTHR47962">
    <property type="entry name" value="ATP-DEPENDENT HELICASE LHR-RELATED-RELATED"/>
    <property type="match status" value="1"/>
</dbReference>
<organism evidence="2 3">
    <name type="scientific">Solemya pervernicosa gill symbiont</name>
    <dbReference type="NCBI Taxonomy" id="642797"/>
    <lineage>
        <taxon>Bacteria</taxon>
        <taxon>Pseudomonadati</taxon>
        <taxon>Pseudomonadota</taxon>
        <taxon>Gammaproteobacteria</taxon>
        <taxon>sulfur-oxidizing symbionts</taxon>
    </lineage>
</organism>
<dbReference type="CDD" id="cd00046">
    <property type="entry name" value="SF2-N"/>
    <property type="match status" value="1"/>
</dbReference>
<dbReference type="InterPro" id="IPR014001">
    <property type="entry name" value="Helicase_ATP-bd"/>
</dbReference>
<dbReference type="PROSITE" id="PS51192">
    <property type="entry name" value="HELICASE_ATP_BIND_1"/>
    <property type="match status" value="1"/>
</dbReference>
<keyword evidence="2" id="KW-0547">Nucleotide-binding</keyword>
<dbReference type="GO" id="GO:0016887">
    <property type="term" value="F:ATP hydrolysis activity"/>
    <property type="evidence" value="ECO:0007669"/>
    <property type="project" value="TreeGrafter"/>
</dbReference>
<dbReference type="Gene3D" id="3.40.50.300">
    <property type="entry name" value="P-loop containing nucleotide triphosphate hydrolases"/>
    <property type="match status" value="2"/>
</dbReference>
<dbReference type="Pfam" id="PF00270">
    <property type="entry name" value="DEAD"/>
    <property type="match status" value="1"/>
</dbReference>
<dbReference type="SUPFAM" id="SSF52540">
    <property type="entry name" value="P-loop containing nucleoside triphosphate hydrolases"/>
    <property type="match status" value="1"/>
</dbReference>
<keyword evidence="2" id="KW-0067">ATP-binding</keyword>
<accession>A0A1T2L797</accession>
<protein>
    <submittedName>
        <fullName evidence="2">DEAD/DEAH box helicase</fullName>
    </submittedName>
</protein>
<dbReference type="OrthoDB" id="366844at2"/>
<dbReference type="PANTHER" id="PTHR47962:SF5">
    <property type="entry name" value="ATP-DEPENDENT HELICASE LHR-RELATED"/>
    <property type="match status" value="1"/>
</dbReference>
<dbReference type="Proteomes" id="UP000191110">
    <property type="component" value="Unassembled WGS sequence"/>
</dbReference>
<dbReference type="EMBL" id="MPRL01000016">
    <property type="protein sequence ID" value="OOZ40914.1"/>
    <property type="molecule type" value="Genomic_DNA"/>
</dbReference>
<sequence>MAFTKITPKTVAPASPDLLFRELPRRKFPDVLPHQQAMMQRYAAEAEGASDVALQLPTGSGKTLVGLLIAEWRRRKNKEKIVYLCPTRQLVHQAVAQAEQKYGLAVVGFTGSQRDYSASDKAKYNQGDCVAITTYSSLFNTNPYFSDADVIIVDDAHAAENYVAKMWTLSIDRLDHSHTTLHEVLSSIFEPHIDSTSYTRMTGEWDSPSDLSWVDKIPTPVLLDIHDEIVSVLDTYTKGTNLQYSWGLIRNHLRSCHVYLSFSGIVIRPIIAPTWDLPAFNNPKQRIYMSATLGEGGDLERLMGRKNILRLPVPDGWDLQGVGRRFFMFPSLSLDYEQEIQLRRSLLKKAQRSLVLVPSDRMKNEISEDINEHLSLTVFSAEDIEQSKEDFIKSTGSVAVVANRYDGIDFPGDECRLLCIEGLPKAVNSQERFFMSRMGANILFNERIQTRVLQAIGRCTRSLEDYSAVVVTGDELPDYLSDPRRRNYFHPELQAELWFGVEQSKDKDISDFEDNFDVFIENGATWESVNQMIVDQRNASIKTPFPGIEQLANAVKYEVEYQMAMWQQDYTEAVASAESVIGVLTDSQLGGYRALWEYLAGSAATLAVSAGNAAFSVKALEHYATAKKAAKGIPWLVQLSQQSQPGMEGAEDDGNNALVMFQVEKIEAILSSLGTRHDRNYSQREREILEGLNDDSKFEESHKLLGEHLGFDAGKIEIDGSPDPWWQLGDHCVVFEDHANANETSTLDTTKARQAASHPAWMKANVPSCIPKNVEIMPVLVTPVSAASSGAMPHLVSVSLWKLPDFKKWASDAMLTIRELRKTFIEPGDLVWRAEAASVLQTRGFDMVSLTAYLKSQIARYLLVERKL</sequence>
<dbReference type="InterPro" id="IPR052511">
    <property type="entry name" value="ATP-dep_Helicase"/>
</dbReference>
<dbReference type="GO" id="GO:0005524">
    <property type="term" value="F:ATP binding"/>
    <property type="evidence" value="ECO:0007669"/>
    <property type="project" value="InterPro"/>
</dbReference>
<feature type="domain" description="Helicase ATP-binding" evidence="1">
    <location>
        <begin position="43"/>
        <end position="311"/>
    </location>
</feature>
<dbReference type="InterPro" id="IPR027417">
    <property type="entry name" value="P-loop_NTPase"/>
</dbReference>
<dbReference type="SMART" id="SM00487">
    <property type="entry name" value="DEXDc"/>
    <property type="match status" value="1"/>
</dbReference>
<dbReference type="SMART" id="SM00491">
    <property type="entry name" value="HELICc2"/>
    <property type="match status" value="1"/>
</dbReference>
<evidence type="ECO:0000259" key="1">
    <source>
        <dbReference type="PROSITE" id="PS51192"/>
    </source>
</evidence>
<dbReference type="Pfam" id="PF13307">
    <property type="entry name" value="Helicase_C_2"/>
    <property type="match status" value="1"/>
</dbReference>
<evidence type="ECO:0000313" key="3">
    <source>
        <dbReference type="Proteomes" id="UP000191110"/>
    </source>
</evidence>
<dbReference type="GO" id="GO:0004386">
    <property type="term" value="F:helicase activity"/>
    <property type="evidence" value="ECO:0007669"/>
    <property type="project" value="UniProtKB-KW"/>
</dbReference>
<proteinExistence type="predicted"/>
<dbReference type="InterPro" id="IPR006555">
    <property type="entry name" value="ATP-dep_Helicase_C"/>
</dbReference>
<gene>
    <name evidence="2" type="ORF">BOW53_06155</name>
</gene>
<dbReference type="GO" id="GO:0006139">
    <property type="term" value="P:nucleobase-containing compound metabolic process"/>
    <property type="evidence" value="ECO:0007669"/>
    <property type="project" value="InterPro"/>
</dbReference>
<dbReference type="GO" id="GO:0003677">
    <property type="term" value="F:DNA binding"/>
    <property type="evidence" value="ECO:0007669"/>
    <property type="project" value="TreeGrafter"/>
</dbReference>
<dbReference type="InterPro" id="IPR011545">
    <property type="entry name" value="DEAD/DEAH_box_helicase_dom"/>
</dbReference>
<keyword evidence="3" id="KW-1185">Reference proteome</keyword>
<evidence type="ECO:0000313" key="2">
    <source>
        <dbReference type="EMBL" id="OOZ40914.1"/>
    </source>
</evidence>
<dbReference type="RefSeq" id="WP_078483211.1">
    <property type="nucleotide sequence ID" value="NZ_MPRL01000016.1"/>
</dbReference>
<keyword evidence="2" id="KW-0378">Hydrolase</keyword>
<comment type="caution">
    <text evidence="2">The sequence shown here is derived from an EMBL/GenBank/DDBJ whole genome shotgun (WGS) entry which is preliminary data.</text>
</comment>
<keyword evidence="2" id="KW-0347">Helicase</keyword>
<name>A0A1T2L797_9GAMM</name>
<dbReference type="AlphaFoldDB" id="A0A1T2L797"/>
<reference evidence="2 3" key="1">
    <citation type="submission" date="2016-11" db="EMBL/GenBank/DDBJ databases">
        <title>Mixed transmission modes and dynamic genome evolution in an obligate animal-bacterial symbiosis.</title>
        <authorList>
            <person name="Russell S.L."/>
            <person name="Corbett-Detig R.B."/>
            <person name="Cavanaugh C.M."/>
        </authorList>
    </citation>
    <scope>NUCLEOTIDE SEQUENCE [LARGE SCALE GENOMIC DNA]</scope>
    <source>
        <strain evidence="2">Sveles-Q1</strain>
    </source>
</reference>